<reference evidence="2 3" key="1">
    <citation type="submission" date="2023-07" db="EMBL/GenBank/DDBJ databases">
        <title>Sorghum-associated microbial communities from plants grown in Nebraska, USA.</title>
        <authorList>
            <person name="Schachtman D."/>
        </authorList>
    </citation>
    <scope>NUCLEOTIDE SEQUENCE [LARGE SCALE GENOMIC DNA]</scope>
    <source>
        <strain evidence="2 3">4129</strain>
    </source>
</reference>
<feature type="compositionally biased region" description="Low complexity" evidence="1">
    <location>
        <begin position="42"/>
        <end position="51"/>
    </location>
</feature>
<dbReference type="EMBL" id="JAVDWQ010000010">
    <property type="protein sequence ID" value="MDR7211054.1"/>
    <property type="molecule type" value="Genomic_DNA"/>
</dbReference>
<organism evidence="2 3">
    <name type="scientific">Flavobacterium piscis</name>
    <dbReference type="NCBI Taxonomy" id="1114874"/>
    <lineage>
        <taxon>Bacteria</taxon>
        <taxon>Pseudomonadati</taxon>
        <taxon>Bacteroidota</taxon>
        <taxon>Flavobacteriia</taxon>
        <taxon>Flavobacteriales</taxon>
        <taxon>Flavobacteriaceae</taxon>
        <taxon>Flavobacterium</taxon>
    </lineage>
</organism>
<evidence type="ECO:0000313" key="2">
    <source>
        <dbReference type="EMBL" id="MDR7211054.1"/>
    </source>
</evidence>
<comment type="caution">
    <text evidence="2">The sequence shown here is derived from an EMBL/GenBank/DDBJ whole genome shotgun (WGS) entry which is preliminary data.</text>
</comment>
<evidence type="ECO:0000256" key="1">
    <source>
        <dbReference type="SAM" id="MobiDB-lite"/>
    </source>
</evidence>
<proteinExistence type="predicted"/>
<evidence type="ECO:0000313" key="3">
    <source>
        <dbReference type="Proteomes" id="UP001269081"/>
    </source>
</evidence>
<accession>A0ABU1Y9Y6</accession>
<gene>
    <name evidence="2" type="ORF">J2W48_003005</name>
</gene>
<dbReference type="RefSeq" id="WP_310282398.1">
    <property type="nucleotide sequence ID" value="NZ_JAVDWQ010000010.1"/>
</dbReference>
<dbReference type="Proteomes" id="UP001269081">
    <property type="component" value="Unassembled WGS sequence"/>
</dbReference>
<feature type="region of interest" description="Disordered" evidence="1">
    <location>
        <begin position="1"/>
        <end position="110"/>
    </location>
</feature>
<feature type="compositionally biased region" description="Polar residues" evidence="1">
    <location>
        <begin position="18"/>
        <end position="27"/>
    </location>
</feature>
<name>A0ABU1Y9Y6_9FLAO</name>
<protein>
    <submittedName>
        <fullName evidence="2">Uncharacterized protein</fullName>
    </submittedName>
</protein>
<keyword evidence="3" id="KW-1185">Reference proteome</keyword>
<sequence length="110" mass="12342">MAIEPNGNYGRDNRHSQSESQIINSETIENEDPAINQHDSSDNVNHSNNSDTGLPVKNSSEEESQDDNDLKDPFFQKNADIAQDLDEDLKSANDDEDSDLDFDQKDKSDL</sequence>